<keyword evidence="1" id="KW-0812">Transmembrane</keyword>
<accession>A0ABD2ZPK1</accession>
<dbReference type="AlphaFoldDB" id="A0ABD2ZPK1"/>
<feature type="transmembrane region" description="Helical" evidence="1">
    <location>
        <begin position="209"/>
        <end position="227"/>
    </location>
</feature>
<feature type="transmembrane region" description="Helical" evidence="1">
    <location>
        <begin position="83"/>
        <end position="101"/>
    </location>
</feature>
<keyword evidence="1" id="KW-0472">Membrane</keyword>
<dbReference type="EMBL" id="JBJUIK010000008">
    <property type="protein sequence ID" value="KAL3520110.1"/>
    <property type="molecule type" value="Genomic_DNA"/>
</dbReference>
<evidence type="ECO:0000313" key="3">
    <source>
        <dbReference type="Proteomes" id="UP001630127"/>
    </source>
</evidence>
<reference evidence="2 3" key="1">
    <citation type="submission" date="2024-11" db="EMBL/GenBank/DDBJ databases">
        <title>A near-complete genome assembly of Cinchona calisaya.</title>
        <authorList>
            <person name="Lian D.C."/>
            <person name="Zhao X.W."/>
            <person name="Wei L."/>
        </authorList>
    </citation>
    <scope>NUCLEOTIDE SEQUENCE [LARGE SCALE GENOMIC DNA]</scope>
    <source>
        <tissue evidence="2">Nenye</tissue>
    </source>
</reference>
<keyword evidence="3" id="KW-1185">Reference proteome</keyword>
<keyword evidence="1" id="KW-1133">Transmembrane helix</keyword>
<dbReference type="Proteomes" id="UP001630127">
    <property type="component" value="Unassembled WGS sequence"/>
</dbReference>
<comment type="caution">
    <text evidence="2">The sequence shown here is derived from an EMBL/GenBank/DDBJ whole genome shotgun (WGS) entry which is preliminary data.</text>
</comment>
<gene>
    <name evidence="2" type="ORF">ACH5RR_018259</name>
</gene>
<evidence type="ECO:0000256" key="1">
    <source>
        <dbReference type="SAM" id="Phobius"/>
    </source>
</evidence>
<protein>
    <submittedName>
        <fullName evidence="2">Uncharacterized protein</fullName>
    </submittedName>
</protein>
<sequence>MKTELSIGVEQGELGSGGEKKNTSVESLLMYMSELPHLSHRLGSNSQHVEQLELIESQGGRKFVRFKEGLDIYLRSTLLQDSMVMLLEIEVLVMVCFLLLLSLVEAVIFLFKAALLAGTVFGTSSLQEMFAESERESHLMSGQCLTHWLEPSSSVLDDGYSAALYARLLDPSTTSSNYKDEDRAKHRRRARFKEGLDNYLRSTLLQDSMVMLLEIEVLVMVCFLLLLSLVEAVIFLFKAALLAGTVFGTSSLQEMFAESERESHLMSGQCLTRWLEPSSSVLDDGYSAALYAMLLDPSTTSSNYKDEDRAKHRRRASLVEAVIFLFKAALLAGTVFGTSSLQEMFSESERESHLMSGQCLTRWECSVIEPSAARAVTCQSVDKYLAQKPYPAKPAKEASFCSSNSPPPAEKGKVGTIGIEVDLLSTTSLADKGKAIVSPIPGEKFILGWSFTKNAYAYSMKNALEFLGFVFPLKEMAYTEQISDEKLCTRGALGFITGDICL</sequence>
<feature type="transmembrane region" description="Helical" evidence="1">
    <location>
        <begin position="318"/>
        <end position="337"/>
    </location>
</feature>
<name>A0ABD2ZPK1_9GENT</name>
<organism evidence="2 3">
    <name type="scientific">Cinchona calisaya</name>
    <dbReference type="NCBI Taxonomy" id="153742"/>
    <lineage>
        <taxon>Eukaryota</taxon>
        <taxon>Viridiplantae</taxon>
        <taxon>Streptophyta</taxon>
        <taxon>Embryophyta</taxon>
        <taxon>Tracheophyta</taxon>
        <taxon>Spermatophyta</taxon>
        <taxon>Magnoliopsida</taxon>
        <taxon>eudicotyledons</taxon>
        <taxon>Gunneridae</taxon>
        <taxon>Pentapetalae</taxon>
        <taxon>asterids</taxon>
        <taxon>lamiids</taxon>
        <taxon>Gentianales</taxon>
        <taxon>Rubiaceae</taxon>
        <taxon>Cinchonoideae</taxon>
        <taxon>Cinchoneae</taxon>
        <taxon>Cinchona</taxon>
    </lineage>
</organism>
<proteinExistence type="predicted"/>
<evidence type="ECO:0000313" key="2">
    <source>
        <dbReference type="EMBL" id="KAL3520110.1"/>
    </source>
</evidence>